<gene>
    <name evidence="1" type="ORF">PHLGIDRAFT_163302</name>
</gene>
<evidence type="ECO:0000313" key="1">
    <source>
        <dbReference type="EMBL" id="KIP05236.1"/>
    </source>
</evidence>
<protein>
    <submittedName>
        <fullName evidence="1">Uncharacterized protein</fullName>
    </submittedName>
</protein>
<evidence type="ECO:0000313" key="2">
    <source>
        <dbReference type="Proteomes" id="UP000053257"/>
    </source>
</evidence>
<name>A0A0C3RVE7_PHLG1</name>
<organism evidence="1 2">
    <name type="scientific">Phlebiopsis gigantea (strain 11061_1 CR5-6)</name>
    <name type="common">White-rot fungus</name>
    <name type="synonym">Peniophora gigantea</name>
    <dbReference type="NCBI Taxonomy" id="745531"/>
    <lineage>
        <taxon>Eukaryota</taxon>
        <taxon>Fungi</taxon>
        <taxon>Dikarya</taxon>
        <taxon>Basidiomycota</taxon>
        <taxon>Agaricomycotina</taxon>
        <taxon>Agaricomycetes</taxon>
        <taxon>Polyporales</taxon>
        <taxon>Phanerochaetaceae</taxon>
        <taxon>Phlebiopsis</taxon>
    </lineage>
</organism>
<dbReference type="HOGENOM" id="CLU_2292683_0_0_1"/>
<dbReference type="Proteomes" id="UP000053257">
    <property type="component" value="Unassembled WGS sequence"/>
</dbReference>
<keyword evidence="2" id="KW-1185">Reference proteome</keyword>
<accession>A0A0C3RVE7</accession>
<sequence length="101" mass="11783">MLSGYPHELECANPTSWSGLNFGLDASQQMLYAVSRTFQSLNSRKIYAKSYNNDPIPKQGSRKYSEDKLMQMIILTHVMVFPYDCVVRIRRDGPRHRVLWK</sequence>
<dbReference type="EMBL" id="KN840549">
    <property type="protein sequence ID" value="KIP05236.1"/>
    <property type="molecule type" value="Genomic_DNA"/>
</dbReference>
<dbReference type="AlphaFoldDB" id="A0A0C3RVE7"/>
<reference evidence="1 2" key="1">
    <citation type="journal article" date="2014" name="PLoS Genet.">
        <title>Analysis of the Phlebiopsis gigantea genome, transcriptome and secretome provides insight into its pioneer colonization strategies of wood.</title>
        <authorList>
            <person name="Hori C."/>
            <person name="Ishida T."/>
            <person name="Igarashi K."/>
            <person name="Samejima M."/>
            <person name="Suzuki H."/>
            <person name="Master E."/>
            <person name="Ferreira P."/>
            <person name="Ruiz-Duenas F.J."/>
            <person name="Held B."/>
            <person name="Canessa P."/>
            <person name="Larrondo L.F."/>
            <person name="Schmoll M."/>
            <person name="Druzhinina I.S."/>
            <person name="Kubicek C.P."/>
            <person name="Gaskell J.A."/>
            <person name="Kersten P."/>
            <person name="St John F."/>
            <person name="Glasner J."/>
            <person name="Sabat G."/>
            <person name="Splinter BonDurant S."/>
            <person name="Syed K."/>
            <person name="Yadav J."/>
            <person name="Mgbeahuruike A.C."/>
            <person name="Kovalchuk A."/>
            <person name="Asiegbu F.O."/>
            <person name="Lackner G."/>
            <person name="Hoffmeister D."/>
            <person name="Rencoret J."/>
            <person name="Gutierrez A."/>
            <person name="Sun H."/>
            <person name="Lindquist E."/>
            <person name="Barry K."/>
            <person name="Riley R."/>
            <person name="Grigoriev I.V."/>
            <person name="Henrissat B."/>
            <person name="Kues U."/>
            <person name="Berka R.M."/>
            <person name="Martinez A.T."/>
            <person name="Covert S.F."/>
            <person name="Blanchette R.A."/>
            <person name="Cullen D."/>
        </authorList>
    </citation>
    <scope>NUCLEOTIDE SEQUENCE [LARGE SCALE GENOMIC DNA]</scope>
    <source>
        <strain evidence="1 2">11061_1 CR5-6</strain>
    </source>
</reference>
<proteinExistence type="predicted"/>